<dbReference type="Proteomes" id="UP000034489">
    <property type="component" value="Unassembled WGS sequence"/>
</dbReference>
<dbReference type="GO" id="GO:0016788">
    <property type="term" value="F:hydrolase activity, acting on ester bonds"/>
    <property type="evidence" value="ECO:0007669"/>
    <property type="project" value="InterPro"/>
</dbReference>
<sequence length="49" mass="5471">FLSPEPLRGKTNEPKNVRIIAEFLAHLRSQPIDKIIGVSADNAKRLFGI</sequence>
<dbReference type="Gene3D" id="3.20.20.140">
    <property type="entry name" value="Metal-dependent hydrolases"/>
    <property type="match status" value="1"/>
</dbReference>
<dbReference type="InterPro" id="IPR001130">
    <property type="entry name" value="TatD-like"/>
</dbReference>
<keyword evidence="1" id="KW-0378">Hydrolase</keyword>
<dbReference type="SUPFAM" id="SSF51556">
    <property type="entry name" value="Metallo-dependent hydrolases"/>
    <property type="match status" value="1"/>
</dbReference>
<proteinExistence type="predicted"/>
<reference evidence="1 2" key="1">
    <citation type="journal article" date="2015" name="Nature">
        <title>rRNA introns, odd ribosomes, and small enigmatic genomes across a large radiation of phyla.</title>
        <authorList>
            <person name="Brown C.T."/>
            <person name="Hug L.A."/>
            <person name="Thomas B.C."/>
            <person name="Sharon I."/>
            <person name="Castelle C.J."/>
            <person name="Singh A."/>
            <person name="Wilkins M.J."/>
            <person name="Williams K.H."/>
            <person name="Banfield J.F."/>
        </authorList>
    </citation>
    <scope>NUCLEOTIDE SEQUENCE [LARGE SCALE GENOMIC DNA]</scope>
</reference>
<dbReference type="AlphaFoldDB" id="A0A0G0RWR5"/>
<comment type="caution">
    <text evidence="1">The sequence shown here is derived from an EMBL/GenBank/DDBJ whole genome shotgun (WGS) entry which is preliminary data.</text>
</comment>
<protein>
    <submittedName>
        <fullName evidence="1">Hydrolase, TatD family</fullName>
    </submittedName>
</protein>
<organism evidence="1 2">
    <name type="scientific">Candidatus Curtissbacteria bacterium GW2011_GWA1_40_24</name>
    <dbReference type="NCBI Taxonomy" id="1618406"/>
    <lineage>
        <taxon>Bacteria</taxon>
        <taxon>Candidatus Curtissiibacteriota</taxon>
    </lineage>
</organism>
<dbReference type="Pfam" id="PF01026">
    <property type="entry name" value="TatD_DNase"/>
    <property type="match status" value="1"/>
</dbReference>
<evidence type="ECO:0000313" key="2">
    <source>
        <dbReference type="Proteomes" id="UP000034489"/>
    </source>
</evidence>
<feature type="non-terminal residue" evidence="1">
    <location>
        <position position="1"/>
    </location>
</feature>
<dbReference type="InterPro" id="IPR032466">
    <property type="entry name" value="Metal_Hydrolase"/>
</dbReference>
<gene>
    <name evidence="1" type="ORF">UT92_C0021G0009</name>
</gene>
<evidence type="ECO:0000313" key="1">
    <source>
        <dbReference type="EMBL" id="KKR54366.1"/>
    </source>
</evidence>
<name>A0A0G0RWR5_9BACT</name>
<dbReference type="EMBL" id="LBYQ01000021">
    <property type="protein sequence ID" value="KKR54366.1"/>
    <property type="molecule type" value="Genomic_DNA"/>
</dbReference>
<accession>A0A0G0RWR5</accession>